<reference evidence="2 3" key="1">
    <citation type="submission" date="2020-07" db="EMBL/GenBank/DDBJ databases">
        <title>Sequencing the genomes of 1000 actinobacteria strains.</title>
        <authorList>
            <person name="Klenk H.-P."/>
        </authorList>
    </citation>
    <scope>NUCLEOTIDE SEQUENCE [LARGE SCALE GENOMIC DNA]</scope>
    <source>
        <strain evidence="2 3">DSM 40398</strain>
    </source>
</reference>
<feature type="signal peptide" evidence="1">
    <location>
        <begin position="1"/>
        <end position="32"/>
    </location>
</feature>
<sequence length="163" mass="15937">MSRTTKIAAVASAAVAATATATVALTASPALAVNTGSFTATLNGTMVIDAGVPASCTSSVLKGTVLSGGVNASYTSASAGGCGVTVTPGALPWSGTFSGTTVKINNFSMSAIGCTYGGTLTGTASATNFPFTATFTNQVVPKTSGLLCPSSAKITAKYDYKQP</sequence>
<dbReference type="Proteomes" id="UP000529783">
    <property type="component" value="Unassembled WGS sequence"/>
</dbReference>
<evidence type="ECO:0000256" key="1">
    <source>
        <dbReference type="SAM" id="SignalP"/>
    </source>
</evidence>
<organism evidence="2 3">
    <name type="scientific">Actinomadura luteofluorescens</name>
    <dbReference type="NCBI Taxonomy" id="46163"/>
    <lineage>
        <taxon>Bacteria</taxon>
        <taxon>Bacillati</taxon>
        <taxon>Actinomycetota</taxon>
        <taxon>Actinomycetes</taxon>
        <taxon>Streptosporangiales</taxon>
        <taxon>Thermomonosporaceae</taxon>
        <taxon>Actinomadura</taxon>
    </lineage>
</organism>
<dbReference type="AlphaFoldDB" id="A0A7Y9EEJ2"/>
<comment type="caution">
    <text evidence="2">The sequence shown here is derived from an EMBL/GenBank/DDBJ whole genome shotgun (WGS) entry which is preliminary data.</text>
</comment>
<keyword evidence="1" id="KW-0732">Signal</keyword>
<gene>
    <name evidence="2" type="ORF">BJY14_002301</name>
</gene>
<name>A0A7Y9EEJ2_9ACTN</name>
<dbReference type="RefSeq" id="WP_179843599.1">
    <property type="nucleotide sequence ID" value="NZ_JACCBA010000001.1"/>
</dbReference>
<dbReference type="EMBL" id="JACCBA010000001">
    <property type="protein sequence ID" value="NYD46318.1"/>
    <property type="molecule type" value="Genomic_DNA"/>
</dbReference>
<keyword evidence="3" id="KW-1185">Reference proteome</keyword>
<proteinExistence type="predicted"/>
<accession>A0A7Y9EEJ2</accession>
<protein>
    <recommendedName>
        <fullName evidence="4">Protein activator of alkane oxidation PraB</fullName>
    </recommendedName>
</protein>
<evidence type="ECO:0000313" key="2">
    <source>
        <dbReference type="EMBL" id="NYD46318.1"/>
    </source>
</evidence>
<evidence type="ECO:0000313" key="3">
    <source>
        <dbReference type="Proteomes" id="UP000529783"/>
    </source>
</evidence>
<evidence type="ECO:0008006" key="4">
    <source>
        <dbReference type="Google" id="ProtNLM"/>
    </source>
</evidence>
<feature type="chain" id="PRO_5030698642" description="Protein activator of alkane oxidation PraB" evidence="1">
    <location>
        <begin position="33"/>
        <end position="163"/>
    </location>
</feature>